<dbReference type="EMBL" id="CP049055">
    <property type="protein sequence ID" value="QII12206.1"/>
    <property type="molecule type" value="Genomic_DNA"/>
</dbReference>
<proteinExistence type="predicted"/>
<protein>
    <submittedName>
        <fullName evidence="1">Uncharacterized protein</fullName>
    </submittedName>
</protein>
<dbReference type="AlphaFoldDB" id="A0A6G7GRM5"/>
<reference evidence="1 2" key="1">
    <citation type="submission" date="2020-02" db="EMBL/GenBank/DDBJ databases">
        <title>Newly sequenced genome of strain CSTR1 showed variability in Candidatus Kuenenia stuttgartiensis genomes.</title>
        <authorList>
            <person name="Ding C."/>
            <person name="Adrian L."/>
        </authorList>
    </citation>
    <scope>NUCLEOTIDE SEQUENCE [LARGE SCALE GENOMIC DNA]</scope>
    <source>
        <strain evidence="1 2">CSTR1</strain>
    </source>
</reference>
<accession>A0A6G7GRM5</accession>
<sequence length="40" mass="4570">MLVDFVNQWSVKVETPVRQMIRRVGYRCLSSMNGGLVTAK</sequence>
<organism evidence="1 2">
    <name type="scientific">Kuenenia stuttgartiensis</name>
    <dbReference type="NCBI Taxonomy" id="174633"/>
    <lineage>
        <taxon>Bacteria</taxon>
        <taxon>Pseudomonadati</taxon>
        <taxon>Planctomycetota</taxon>
        <taxon>Candidatus Brocadiia</taxon>
        <taxon>Candidatus Brocadiales</taxon>
        <taxon>Candidatus Brocadiaceae</taxon>
        <taxon>Candidatus Kuenenia</taxon>
    </lineage>
</organism>
<gene>
    <name evidence="1" type="ORF">KsCSTR_28270</name>
</gene>
<name>A0A6G7GRM5_KUEST</name>
<dbReference type="Proteomes" id="UP000501926">
    <property type="component" value="Chromosome"/>
</dbReference>
<evidence type="ECO:0000313" key="1">
    <source>
        <dbReference type="EMBL" id="QII12206.1"/>
    </source>
</evidence>
<evidence type="ECO:0000313" key="2">
    <source>
        <dbReference type="Proteomes" id="UP000501926"/>
    </source>
</evidence>